<dbReference type="Pfam" id="PF25917">
    <property type="entry name" value="BSH_RND"/>
    <property type="match status" value="1"/>
</dbReference>
<dbReference type="Gene3D" id="2.40.50.100">
    <property type="match status" value="2"/>
</dbReference>
<dbReference type="EMBL" id="OX365700">
    <property type="protein sequence ID" value="CAI4033477.1"/>
    <property type="molecule type" value="Genomic_DNA"/>
</dbReference>
<keyword evidence="7" id="KW-1185">Reference proteome</keyword>
<comment type="subcellular location">
    <subcellularLocation>
        <location evidence="1">Cell envelope</location>
    </subcellularLocation>
</comment>
<feature type="coiled-coil region" evidence="3">
    <location>
        <begin position="136"/>
        <end position="209"/>
    </location>
</feature>
<evidence type="ECO:0000256" key="4">
    <source>
        <dbReference type="SAM" id="Phobius"/>
    </source>
</evidence>
<evidence type="ECO:0000259" key="5">
    <source>
        <dbReference type="Pfam" id="PF25917"/>
    </source>
</evidence>
<organism evidence="6 7">
    <name type="scientific">Nitrospira tepida</name>
    <dbReference type="NCBI Taxonomy" id="2973512"/>
    <lineage>
        <taxon>Bacteria</taxon>
        <taxon>Pseudomonadati</taxon>
        <taxon>Nitrospirota</taxon>
        <taxon>Nitrospiria</taxon>
        <taxon>Nitrospirales</taxon>
        <taxon>Nitrospiraceae</taxon>
        <taxon>Nitrospira</taxon>
    </lineage>
</organism>
<evidence type="ECO:0000256" key="1">
    <source>
        <dbReference type="ARBA" id="ARBA00004196"/>
    </source>
</evidence>
<keyword evidence="4" id="KW-0472">Membrane</keyword>
<dbReference type="Proteomes" id="UP001179121">
    <property type="component" value="Chromosome"/>
</dbReference>
<name>A0AA86N2G4_9BACT</name>
<dbReference type="InterPro" id="IPR058625">
    <property type="entry name" value="MdtA-like_BSH"/>
</dbReference>
<keyword evidence="4" id="KW-0812">Transmembrane</keyword>
<dbReference type="AlphaFoldDB" id="A0AA86N2G4"/>
<reference evidence="6" key="1">
    <citation type="submission" date="2022-10" db="EMBL/GenBank/DDBJ databases">
        <authorList>
            <person name="Koch H."/>
        </authorList>
    </citation>
    <scope>NUCLEOTIDE SEQUENCE</scope>
    <source>
        <strain evidence="6">DNF</strain>
    </source>
</reference>
<feature type="transmembrane region" description="Helical" evidence="4">
    <location>
        <begin position="56"/>
        <end position="74"/>
    </location>
</feature>
<evidence type="ECO:0000313" key="7">
    <source>
        <dbReference type="Proteomes" id="UP001179121"/>
    </source>
</evidence>
<evidence type="ECO:0000256" key="2">
    <source>
        <dbReference type="ARBA" id="ARBA00023054"/>
    </source>
</evidence>
<keyword evidence="2 3" id="KW-0175">Coiled coil</keyword>
<dbReference type="KEGG" id="nti:DNFV4_03913"/>
<evidence type="ECO:0000256" key="3">
    <source>
        <dbReference type="SAM" id="Coils"/>
    </source>
</evidence>
<feature type="domain" description="Multidrug resistance protein MdtA-like barrel-sandwich hybrid" evidence="5">
    <location>
        <begin position="95"/>
        <end position="338"/>
    </location>
</feature>
<dbReference type="SUPFAM" id="SSF111369">
    <property type="entry name" value="HlyD-like secretion proteins"/>
    <property type="match status" value="1"/>
</dbReference>
<dbReference type="GO" id="GO:0030313">
    <property type="term" value="C:cell envelope"/>
    <property type="evidence" value="ECO:0007669"/>
    <property type="project" value="UniProtKB-SubCell"/>
</dbReference>
<evidence type="ECO:0000313" key="6">
    <source>
        <dbReference type="EMBL" id="CAI4033477.1"/>
    </source>
</evidence>
<dbReference type="Gene3D" id="1.10.287.470">
    <property type="entry name" value="Helix hairpin bin"/>
    <property type="match status" value="1"/>
</dbReference>
<dbReference type="PANTHER" id="PTHR32347:SF23">
    <property type="entry name" value="BLL5650 PROTEIN"/>
    <property type="match status" value="1"/>
</dbReference>
<proteinExistence type="predicted"/>
<accession>A0AA86N2G4</accession>
<dbReference type="InterPro" id="IPR050465">
    <property type="entry name" value="UPF0194_transport"/>
</dbReference>
<protein>
    <submittedName>
        <fullName evidence="6">Efflux transporter, membrane fusion protein</fullName>
    </submittedName>
</protein>
<keyword evidence="4" id="KW-1133">Transmembrane helix</keyword>
<sequence length="480" mass="53277">MATEPGKVGLRGQIRSFVDQPTGLDELVVDDLAVSSKLQSWEAVQIPDRLRFSSRLAIKLLLAFLIIIAFVPWTQTITVTGQLSAYSPYERPQWIESQITGRIKKWHIYEGVRVKQGDLIVELDDYDPNFMAPDLLARLEERKKALDQTRKAALERADQLDKRIKEMQNLVKAAVPSAAARVVEAENKVREATQKVEAAKIAVATAELNVDRHKQLAEQGLVSQRELELTIQAAIATKADLQGAQAGLKAAQQAMMALSYGKEQVSAEVLQRLMEAEASRDGSFAEAAKAANELADIELRLSNATQRRLAGHIYAPVDGTVVRMAQVGPGETVKQGDKLVRISPTSMDKAIEMVADGIDAPLLNVGRKVRLLFYGIPAIPLPAWPEVMAGTYGGVIKVIDQVDDGKGNFRFWVVPDPEDRPWPDQAHVRQGTKTMGWVILNRVPLWYELWRRFNLFPPDFQERPPTLIDTLLPKAGTSAK</sequence>
<dbReference type="PANTHER" id="PTHR32347">
    <property type="entry name" value="EFFLUX SYSTEM COMPONENT YKNX-RELATED"/>
    <property type="match status" value="1"/>
</dbReference>
<dbReference type="RefSeq" id="WP_289270717.1">
    <property type="nucleotide sequence ID" value="NZ_OX365700.1"/>
</dbReference>
<gene>
    <name evidence="6" type="ORF">DNFV4_03913</name>
</gene>